<dbReference type="PANTHER" id="PTHR10992:SF1083">
    <property type="entry name" value="METHYLESTERASE 1"/>
    <property type="match status" value="1"/>
</dbReference>
<dbReference type="SUPFAM" id="SSF53474">
    <property type="entry name" value="alpha/beta-Hydrolases"/>
    <property type="match status" value="1"/>
</dbReference>
<dbReference type="Gene3D" id="3.40.50.1820">
    <property type="entry name" value="alpha/beta hydrolase"/>
    <property type="match status" value="1"/>
</dbReference>
<proteinExistence type="predicted"/>
<keyword evidence="1" id="KW-0378">Hydrolase</keyword>
<dbReference type="Proteomes" id="UP001642487">
    <property type="component" value="Chromosome 4"/>
</dbReference>
<evidence type="ECO:0000256" key="1">
    <source>
        <dbReference type="ARBA" id="ARBA00022801"/>
    </source>
</evidence>
<reference evidence="3 4" key="1">
    <citation type="submission" date="2024-03" db="EMBL/GenBank/DDBJ databases">
        <authorList>
            <person name="Gkanogiannis A."/>
            <person name="Becerra Lopez-Lavalle L."/>
        </authorList>
    </citation>
    <scope>NUCLEOTIDE SEQUENCE [LARGE SCALE GENOMIC DNA]</scope>
</reference>
<dbReference type="InterPro" id="IPR029058">
    <property type="entry name" value="AB_hydrolase_fold"/>
</dbReference>
<dbReference type="Pfam" id="PF00561">
    <property type="entry name" value="Abhydrolase_1"/>
    <property type="match status" value="1"/>
</dbReference>
<dbReference type="InterPro" id="IPR000073">
    <property type="entry name" value="AB_hydrolase_1"/>
</dbReference>
<gene>
    <name evidence="3" type="ORF">CITCOLO1_LOCUS12409</name>
</gene>
<accession>A0ABP0YMT9</accession>
<dbReference type="InterPro" id="IPR045889">
    <property type="entry name" value="MES/HNL"/>
</dbReference>
<feature type="domain" description="AB hydrolase-1" evidence="2">
    <location>
        <begin position="5"/>
        <end position="246"/>
    </location>
</feature>
<organism evidence="3 4">
    <name type="scientific">Citrullus colocynthis</name>
    <name type="common">colocynth</name>
    <dbReference type="NCBI Taxonomy" id="252529"/>
    <lineage>
        <taxon>Eukaryota</taxon>
        <taxon>Viridiplantae</taxon>
        <taxon>Streptophyta</taxon>
        <taxon>Embryophyta</taxon>
        <taxon>Tracheophyta</taxon>
        <taxon>Spermatophyta</taxon>
        <taxon>Magnoliopsida</taxon>
        <taxon>eudicotyledons</taxon>
        <taxon>Gunneridae</taxon>
        <taxon>Pentapetalae</taxon>
        <taxon>rosids</taxon>
        <taxon>fabids</taxon>
        <taxon>Cucurbitales</taxon>
        <taxon>Cucurbitaceae</taxon>
        <taxon>Benincaseae</taxon>
        <taxon>Citrullus</taxon>
    </lineage>
</organism>
<sequence length="261" mass="29366">MEQRHFVLVHGACHGAWCWYKIKPLLEAAGQRVTVLDMAGAGVHRKAIQEVKSLEEYSEPLLKTMACVGPNEKVILVGHSFGGMSLALAMEKFPQNISASVFLTALAPDTHHHPSYVLEQILESLPKEFWADTQFGSCENRVDEASSSWFLFGPKCMANNIYQLSPPEDLALGKSLVRPGSLFIKELIKAEKFTEENYGSVRKVYVICSEDITISKQFQKWIIQNYGFQNIMEIDGADHMPMFSKPLQVFQCLLQVAYNCT</sequence>
<name>A0ABP0YMT9_9ROSI</name>
<evidence type="ECO:0000313" key="3">
    <source>
        <dbReference type="EMBL" id="CAK9320361.1"/>
    </source>
</evidence>
<dbReference type="PANTHER" id="PTHR10992">
    <property type="entry name" value="METHYLESTERASE FAMILY MEMBER"/>
    <property type="match status" value="1"/>
</dbReference>
<keyword evidence="4" id="KW-1185">Reference proteome</keyword>
<protein>
    <recommendedName>
        <fullName evidence="2">AB hydrolase-1 domain-containing protein</fullName>
    </recommendedName>
</protein>
<evidence type="ECO:0000313" key="4">
    <source>
        <dbReference type="Proteomes" id="UP001642487"/>
    </source>
</evidence>
<dbReference type="EMBL" id="OZ021738">
    <property type="protein sequence ID" value="CAK9320361.1"/>
    <property type="molecule type" value="Genomic_DNA"/>
</dbReference>
<evidence type="ECO:0000259" key="2">
    <source>
        <dbReference type="Pfam" id="PF00561"/>
    </source>
</evidence>